<dbReference type="EMBL" id="PVZF01000011">
    <property type="protein sequence ID" value="PRY12098.1"/>
    <property type="molecule type" value="Genomic_DNA"/>
</dbReference>
<dbReference type="PANTHER" id="PTHR30032">
    <property type="entry name" value="N-ACETYLMURAMOYL-L-ALANINE AMIDASE-RELATED"/>
    <property type="match status" value="1"/>
</dbReference>
<comment type="caution">
    <text evidence="2">The sequence shown here is derived from an EMBL/GenBank/DDBJ whole genome shotgun (WGS) entry which is preliminary data.</text>
</comment>
<dbReference type="Pfam" id="PF04122">
    <property type="entry name" value="CW_binding_2"/>
    <property type="match status" value="3"/>
</dbReference>
<gene>
    <name evidence="2" type="ORF">CLV37_11154</name>
</gene>
<dbReference type="AlphaFoldDB" id="A0A2T0QZH8"/>
<accession>A0A2T0QZH8</accession>
<feature type="signal peptide" evidence="1">
    <location>
        <begin position="1"/>
        <end position="29"/>
    </location>
</feature>
<dbReference type="Proteomes" id="UP000238083">
    <property type="component" value="Unassembled WGS sequence"/>
</dbReference>
<organism evidence="2 3">
    <name type="scientific">Kineococcus rhizosphaerae</name>
    <dbReference type="NCBI Taxonomy" id="559628"/>
    <lineage>
        <taxon>Bacteria</taxon>
        <taxon>Bacillati</taxon>
        <taxon>Actinomycetota</taxon>
        <taxon>Actinomycetes</taxon>
        <taxon>Kineosporiales</taxon>
        <taxon>Kineosporiaceae</taxon>
        <taxon>Kineococcus</taxon>
    </lineage>
</organism>
<dbReference type="PANTHER" id="PTHR30032:SF1">
    <property type="entry name" value="N-ACETYLMURAMOYL-L-ALANINE AMIDASE LYTC"/>
    <property type="match status" value="1"/>
</dbReference>
<feature type="chain" id="PRO_5015461446" evidence="1">
    <location>
        <begin position="30"/>
        <end position="352"/>
    </location>
</feature>
<keyword evidence="1" id="KW-0732">Signal</keyword>
<evidence type="ECO:0000256" key="1">
    <source>
        <dbReference type="SAM" id="SignalP"/>
    </source>
</evidence>
<keyword evidence="3" id="KW-1185">Reference proteome</keyword>
<evidence type="ECO:0000313" key="2">
    <source>
        <dbReference type="EMBL" id="PRY12098.1"/>
    </source>
</evidence>
<dbReference type="Gene3D" id="3.40.50.12090">
    <property type="match status" value="1"/>
</dbReference>
<reference evidence="2 3" key="1">
    <citation type="submission" date="2018-03" db="EMBL/GenBank/DDBJ databases">
        <title>Genomic Encyclopedia of Archaeal and Bacterial Type Strains, Phase II (KMG-II): from individual species to whole genera.</title>
        <authorList>
            <person name="Goeker M."/>
        </authorList>
    </citation>
    <scope>NUCLEOTIDE SEQUENCE [LARGE SCALE GENOMIC DNA]</scope>
    <source>
        <strain evidence="2 3">DSM 19711</strain>
    </source>
</reference>
<proteinExistence type="predicted"/>
<sequence length="352" mass="35402">MSRPTVRRALPVVLLSTLVLALPVTTAAAAPGAETLTPTCSPAPPVSHPGCGTAYEGAPLPDGTPNQVVQLSGDDRYATAVAIARHGFPQADVAVLVSGEDRHLVDALSAGPLARTLAAPVLLAARDAVPAATADYLRSTGVQSVLLVGGDDALSATTPDRLRALGITDVQRVAGADRYATSRALAAFMPTRTHGWAASGEDAHLVDALAAAGPAARLGEPLVLVADDDPIPAGDALRTLGVTQTTVAGGPEGVAPEALAALPAPHRAAGTDRYATAALVADESVQRGVDDQDVVFAPGVTGHLVDALAAGPLGRATLLVGDEQASYDAVEAWFETYGAGRVTAVGAVEIDG</sequence>
<protein>
    <submittedName>
        <fullName evidence="2">Putative cell wall binding repeat protein</fullName>
    </submittedName>
</protein>
<dbReference type="InterPro" id="IPR007253">
    <property type="entry name" value="Cell_wall-bd_2"/>
</dbReference>
<name>A0A2T0QZH8_9ACTN</name>
<dbReference type="RefSeq" id="WP_170127384.1">
    <property type="nucleotide sequence ID" value="NZ_PVZF01000011.1"/>
</dbReference>
<dbReference type="InterPro" id="IPR051922">
    <property type="entry name" value="Bact_Sporulation_Assoc"/>
</dbReference>
<evidence type="ECO:0000313" key="3">
    <source>
        <dbReference type="Proteomes" id="UP000238083"/>
    </source>
</evidence>